<feature type="transmembrane region" description="Helical" evidence="8">
    <location>
        <begin position="20"/>
        <end position="50"/>
    </location>
</feature>
<accession>A0A6J5H483</accession>
<feature type="transmembrane region" description="Helical" evidence="8">
    <location>
        <begin position="62"/>
        <end position="82"/>
    </location>
</feature>
<evidence type="ECO:0000256" key="4">
    <source>
        <dbReference type="ARBA" id="ARBA00022475"/>
    </source>
</evidence>
<sequence length="228" mass="24407">MRIMGYSFDLAAVLDQWPALLAGSIVTLKITILSISIGMAVGCIGAYQLVYSPRIINWAWTAYVEVIRNTPLLAQIFLIFFGLPELGVRLDPDVAAVLALSLNFGAYAAEIVRAGIRSIPRGQIEAASALALTRRQTFIHVVLRPALAAVYPAIVAQCVLVLLGSAVISAISADDLSSAAAVLQSQTFRPFEVYIVATVIYGVLGLGVQMLLGTVIGRTFKWKATGDR</sequence>
<dbReference type="InterPro" id="IPR000515">
    <property type="entry name" value="MetI-like"/>
</dbReference>
<evidence type="ECO:0000313" key="11">
    <source>
        <dbReference type="Proteomes" id="UP000494252"/>
    </source>
</evidence>
<feature type="domain" description="ABC transmembrane type-1" evidence="9">
    <location>
        <begin position="24"/>
        <end position="212"/>
    </location>
</feature>
<keyword evidence="4" id="KW-1003">Cell membrane</keyword>
<evidence type="ECO:0000256" key="5">
    <source>
        <dbReference type="ARBA" id="ARBA00022692"/>
    </source>
</evidence>
<keyword evidence="3 8" id="KW-0813">Transport</keyword>
<dbReference type="NCBIfam" id="TIGR01726">
    <property type="entry name" value="HEQRo_perm_3TM"/>
    <property type="match status" value="1"/>
</dbReference>
<feature type="transmembrane region" description="Helical" evidence="8">
    <location>
        <begin position="193"/>
        <end position="216"/>
    </location>
</feature>
<dbReference type="SUPFAM" id="SSF161098">
    <property type="entry name" value="MetI-like"/>
    <property type="match status" value="1"/>
</dbReference>
<evidence type="ECO:0000256" key="8">
    <source>
        <dbReference type="RuleBase" id="RU363032"/>
    </source>
</evidence>
<comment type="similarity">
    <text evidence="2">Belongs to the binding-protein-dependent transport system permease family. HisMQ subfamily.</text>
</comment>
<name>A0A6J5H483_9BURK</name>
<keyword evidence="11" id="KW-1185">Reference proteome</keyword>
<evidence type="ECO:0000313" key="10">
    <source>
        <dbReference type="EMBL" id="CAB3810442.1"/>
    </source>
</evidence>
<gene>
    <name evidence="10" type="primary">artQ</name>
    <name evidence="10" type="ORF">LMG27177_07207</name>
</gene>
<evidence type="ECO:0000256" key="7">
    <source>
        <dbReference type="ARBA" id="ARBA00023136"/>
    </source>
</evidence>
<comment type="subcellular location">
    <subcellularLocation>
        <location evidence="1">Cell inner membrane</location>
        <topology evidence="1">Multi-pass membrane protein</topology>
    </subcellularLocation>
    <subcellularLocation>
        <location evidence="8">Cell membrane</location>
        <topology evidence="8">Multi-pass membrane protein</topology>
    </subcellularLocation>
</comment>
<dbReference type="PANTHER" id="PTHR30614">
    <property type="entry name" value="MEMBRANE COMPONENT OF AMINO ACID ABC TRANSPORTER"/>
    <property type="match status" value="1"/>
</dbReference>
<dbReference type="InterPro" id="IPR043429">
    <property type="entry name" value="ArtM/GltK/GlnP/TcyL/YhdX-like"/>
</dbReference>
<feature type="transmembrane region" description="Helical" evidence="8">
    <location>
        <begin position="149"/>
        <end position="173"/>
    </location>
</feature>
<dbReference type="Pfam" id="PF00528">
    <property type="entry name" value="BPD_transp_1"/>
    <property type="match status" value="1"/>
</dbReference>
<dbReference type="CDD" id="cd06261">
    <property type="entry name" value="TM_PBP2"/>
    <property type="match status" value="1"/>
</dbReference>
<reference evidence="10 11" key="1">
    <citation type="submission" date="2020-04" db="EMBL/GenBank/DDBJ databases">
        <authorList>
            <person name="De Canck E."/>
        </authorList>
    </citation>
    <scope>NUCLEOTIDE SEQUENCE [LARGE SCALE GENOMIC DNA]</scope>
    <source>
        <strain evidence="10 11">LMG 27177</strain>
    </source>
</reference>
<organism evidence="10 11">
    <name type="scientific">Paraburkholderia fynbosensis</name>
    <dbReference type="NCBI Taxonomy" id="1200993"/>
    <lineage>
        <taxon>Bacteria</taxon>
        <taxon>Pseudomonadati</taxon>
        <taxon>Pseudomonadota</taxon>
        <taxon>Betaproteobacteria</taxon>
        <taxon>Burkholderiales</taxon>
        <taxon>Burkholderiaceae</taxon>
        <taxon>Paraburkholderia</taxon>
    </lineage>
</organism>
<evidence type="ECO:0000256" key="6">
    <source>
        <dbReference type="ARBA" id="ARBA00022989"/>
    </source>
</evidence>
<dbReference type="GO" id="GO:0006865">
    <property type="term" value="P:amino acid transport"/>
    <property type="evidence" value="ECO:0007669"/>
    <property type="project" value="TreeGrafter"/>
</dbReference>
<protein>
    <submittedName>
        <fullName evidence="10">Arginine transport system permease protein ArtQ</fullName>
    </submittedName>
</protein>
<feature type="transmembrane region" description="Helical" evidence="8">
    <location>
        <begin position="94"/>
        <end position="112"/>
    </location>
</feature>
<keyword evidence="7 8" id="KW-0472">Membrane</keyword>
<dbReference type="AlphaFoldDB" id="A0A6J5H483"/>
<evidence type="ECO:0000256" key="3">
    <source>
        <dbReference type="ARBA" id="ARBA00022448"/>
    </source>
</evidence>
<keyword evidence="5 8" id="KW-0812">Transmembrane</keyword>
<dbReference type="Gene3D" id="1.10.3720.10">
    <property type="entry name" value="MetI-like"/>
    <property type="match status" value="1"/>
</dbReference>
<dbReference type="Proteomes" id="UP000494252">
    <property type="component" value="Unassembled WGS sequence"/>
</dbReference>
<dbReference type="PANTHER" id="PTHR30614:SF35">
    <property type="entry name" value="ABC TRANSPORTER PERMEASE PROTEIN"/>
    <property type="match status" value="1"/>
</dbReference>
<dbReference type="GO" id="GO:0043190">
    <property type="term" value="C:ATP-binding cassette (ABC) transporter complex"/>
    <property type="evidence" value="ECO:0007669"/>
    <property type="project" value="InterPro"/>
</dbReference>
<dbReference type="InterPro" id="IPR010065">
    <property type="entry name" value="AA_ABC_transptr_permease_3TM"/>
</dbReference>
<dbReference type="GO" id="GO:0022857">
    <property type="term" value="F:transmembrane transporter activity"/>
    <property type="evidence" value="ECO:0007669"/>
    <property type="project" value="InterPro"/>
</dbReference>
<dbReference type="InterPro" id="IPR035906">
    <property type="entry name" value="MetI-like_sf"/>
</dbReference>
<evidence type="ECO:0000259" key="9">
    <source>
        <dbReference type="PROSITE" id="PS50928"/>
    </source>
</evidence>
<proteinExistence type="inferred from homology"/>
<evidence type="ECO:0000256" key="2">
    <source>
        <dbReference type="ARBA" id="ARBA00010072"/>
    </source>
</evidence>
<dbReference type="EMBL" id="CADIKI010000036">
    <property type="protein sequence ID" value="CAB3810442.1"/>
    <property type="molecule type" value="Genomic_DNA"/>
</dbReference>
<evidence type="ECO:0000256" key="1">
    <source>
        <dbReference type="ARBA" id="ARBA00004429"/>
    </source>
</evidence>
<keyword evidence="6 8" id="KW-1133">Transmembrane helix</keyword>
<dbReference type="PROSITE" id="PS50928">
    <property type="entry name" value="ABC_TM1"/>
    <property type="match status" value="1"/>
</dbReference>